<feature type="region of interest" description="Disordered" evidence="1">
    <location>
        <begin position="375"/>
        <end position="398"/>
    </location>
</feature>
<keyword evidence="3" id="KW-1185">Reference proteome</keyword>
<comment type="caution">
    <text evidence="2">The sequence shown here is derived from an EMBL/GenBank/DDBJ whole genome shotgun (WGS) entry which is preliminary data.</text>
</comment>
<dbReference type="AlphaFoldDB" id="A0AAD7EM40"/>
<dbReference type="GO" id="GO:0003677">
    <property type="term" value="F:DNA binding"/>
    <property type="evidence" value="ECO:0007669"/>
    <property type="project" value="InterPro"/>
</dbReference>
<sequence length="691" mass="75505">MSQVVWRSDRRVQKYPECRAENHLKYPEPVQMEKRLKRPKENHPKRGFPRQLLSTAFVTLKSKPLTPATHPRARCPPSSCSLPTALMLVAWRSRAHSPPPLRSLFAALVLALRCPCACSVLAPCTLAPATPALAPRTRSPRARSPLPSCSSPAAFTLAFRRPGARFLPPSALAARCPRARSPPHARSLPATLRSIPTAPPSHRLQYPPPMHPLPAAPVRWLPTGSPFLLLALCVSTAPGIIVPGLHCMYGPHLRLVNSFPWRCAPGGGDSPTPLVLALSVGSGEGAGVRRDTGASPVPQYGYGSGLSVLFDRILFPFPCPYTGARCRRGCARVYQRGRRQRRPACVHAAHAAPVLGTLVPFFLAVAYSESDCREPALAPPISSPSPSTLSSSTATSDSPMKHALDALEAQSHVIHQGIAAEEQSDKETGGTYARHLTADPSHTIIPAFPIIPAKVTLFLEYETTRPQKRKRDDGSDLTGTLGVSGVKQIVSALEHWRLKNQHKYPEVPAVQIGLRHDLRIKTFESAAAYKEPLRVKMAHNLKAKGTNADTFTSANLIKCAGWCLTDFKGPYNIYLGLRDCAMLLTSCSVAFRGDSTRSLLLSDLFMTDVLMNSKGLGETVPALTMLADNAKHNQTGRTDEHRAFRHQFVELCPVGSVAFLLFSYHHVRDCAAPDFAPDFSDLEYRDWGKRE</sequence>
<evidence type="ECO:0008006" key="4">
    <source>
        <dbReference type="Google" id="ProtNLM"/>
    </source>
</evidence>
<name>A0AAD7EM40_9AGAR</name>
<feature type="region of interest" description="Disordered" evidence="1">
    <location>
        <begin position="175"/>
        <end position="200"/>
    </location>
</feature>
<dbReference type="InterPro" id="IPR038279">
    <property type="entry name" value="Ndc10_dom2_sf"/>
</dbReference>
<organism evidence="2 3">
    <name type="scientific">Mycena albidolilacea</name>
    <dbReference type="NCBI Taxonomy" id="1033008"/>
    <lineage>
        <taxon>Eukaryota</taxon>
        <taxon>Fungi</taxon>
        <taxon>Dikarya</taxon>
        <taxon>Basidiomycota</taxon>
        <taxon>Agaricomycotina</taxon>
        <taxon>Agaricomycetes</taxon>
        <taxon>Agaricomycetidae</taxon>
        <taxon>Agaricales</taxon>
        <taxon>Marasmiineae</taxon>
        <taxon>Mycenaceae</taxon>
        <taxon>Mycena</taxon>
    </lineage>
</organism>
<dbReference type="Gene3D" id="1.10.443.20">
    <property type="entry name" value="Centromere DNA-binding protein complex CBF3 subunit, domain 2"/>
    <property type="match status" value="1"/>
</dbReference>
<gene>
    <name evidence="2" type="ORF">DFH08DRAFT_964318</name>
</gene>
<protein>
    <recommendedName>
        <fullName evidence="4">Ndc10 domain-containing protein</fullName>
    </recommendedName>
</protein>
<feature type="compositionally biased region" description="Low complexity" evidence="1">
    <location>
        <begin position="384"/>
        <end position="398"/>
    </location>
</feature>
<accession>A0AAD7EM40</accession>
<reference evidence="2" key="1">
    <citation type="submission" date="2023-03" db="EMBL/GenBank/DDBJ databases">
        <title>Massive genome expansion in bonnet fungi (Mycena s.s.) driven by repeated elements and novel gene families across ecological guilds.</title>
        <authorList>
            <consortium name="Lawrence Berkeley National Laboratory"/>
            <person name="Harder C.B."/>
            <person name="Miyauchi S."/>
            <person name="Viragh M."/>
            <person name="Kuo A."/>
            <person name="Thoen E."/>
            <person name="Andreopoulos B."/>
            <person name="Lu D."/>
            <person name="Skrede I."/>
            <person name="Drula E."/>
            <person name="Henrissat B."/>
            <person name="Morin E."/>
            <person name="Kohler A."/>
            <person name="Barry K."/>
            <person name="LaButti K."/>
            <person name="Morin E."/>
            <person name="Salamov A."/>
            <person name="Lipzen A."/>
            <person name="Mereny Z."/>
            <person name="Hegedus B."/>
            <person name="Baldrian P."/>
            <person name="Stursova M."/>
            <person name="Weitz H."/>
            <person name="Taylor A."/>
            <person name="Grigoriev I.V."/>
            <person name="Nagy L.G."/>
            <person name="Martin F."/>
            <person name="Kauserud H."/>
        </authorList>
    </citation>
    <scope>NUCLEOTIDE SEQUENCE</scope>
    <source>
        <strain evidence="2">CBHHK002</strain>
    </source>
</reference>
<dbReference type="EMBL" id="JARIHO010000028">
    <property type="protein sequence ID" value="KAJ7339293.1"/>
    <property type="molecule type" value="Genomic_DNA"/>
</dbReference>
<dbReference type="Proteomes" id="UP001218218">
    <property type="component" value="Unassembled WGS sequence"/>
</dbReference>
<evidence type="ECO:0000313" key="2">
    <source>
        <dbReference type="EMBL" id="KAJ7339293.1"/>
    </source>
</evidence>
<evidence type="ECO:0000256" key="1">
    <source>
        <dbReference type="SAM" id="MobiDB-lite"/>
    </source>
</evidence>
<evidence type="ECO:0000313" key="3">
    <source>
        <dbReference type="Proteomes" id="UP001218218"/>
    </source>
</evidence>
<proteinExistence type="predicted"/>